<feature type="compositionally biased region" description="Basic residues" evidence="1">
    <location>
        <begin position="41"/>
        <end position="71"/>
    </location>
</feature>
<organism evidence="2">
    <name type="scientific">viral metagenome</name>
    <dbReference type="NCBI Taxonomy" id="1070528"/>
    <lineage>
        <taxon>unclassified sequences</taxon>
        <taxon>metagenomes</taxon>
        <taxon>organismal metagenomes</taxon>
    </lineage>
</organism>
<dbReference type="AlphaFoldDB" id="A0A6C0BS98"/>
<evidence type="ECO:0000313" key="2">
    <source>
        <dbReference type="EMBL" id="QHS95076.1"/>
    </source>
</evidence>
<dbReference type="EMBL" id="MN739239">
    <property type="protein sequence ID" value="QHS95076.1"/>
    <property type="molecule type" value="Genomic_DNA"/>
</dbReference>
<reference evidence="2" key="1">
    <citation type="journal article" date="2020" name="Nature">
        <title>Giant virus diversity and host interactions through global metagenomics.</title>
        <authorList>
            <person name="Schulz F."/>
            <person name="Roux S."/>
            <person name="Paez-Espino D."/>
            <person name="Jungbluth S."/>
            <person name="Walsh D.A."/>
            <person name="Denef V.J."/>
            <person name="McMahon K.D."/>
            <person name="Konstantinidis K.T."/>
            <person name="Eloe-Fadrosh E.A."/>
            <person name="Kyrpides N.C."/>
            <person name="Woyke T."/>
        </authorList>
    </citation>
    <scope>NUCLEOTIDE SEQUENCE</scope>
    <source>
        <strain evidence="2">GVMAG-M-3300018428-16</strain>
    </source>
</reference>
<proteinExistence type="predicted"/>
<evidence type="ECO:0000256" key="1">
    <source>
        <dbReference type="SAM" id="MobiDB-lite"/>
    </source>
</evidence>
<sequence>MVNAWQAHVKSTMASNPGKSLKECLKLAAKSYKKSATSATKKARKTKGTKKARKGKGTKKARKGKKSRSRK</sequence>
<protein>
    <submittedName>
        <fullName evidence="2">Uncharacterized protein</fullName>
    </submittedName>
</protein>
<feature type="region of interest" description="Disordered" evidence="1">
    <location>
        <begin position="30"/>
        <end position="71"/>
    </location>
</feature>
<feature type="region of interest" description="Disordered" evidence="1">
    <location>
        <begin position="1"/>
        <end position="20"/>
    </location>
</feature>
<accession>A0A6C0BS98</accession>
<feature type="compositionally biased region" description="Low complexity" evidence="1">
    <location>
        <begin position="30"/>
        <end position="40"/>
    </location>
</feature>
<name>A0A6C0BS98_9ZZZZ</name>